<reference evidence="2" key="5">
    <citation type="submission" date="2025-09" db="UniProtKB">
        <authorList>
            <consortium name="Ensembl"/>
        </authorList>
    </citation>
    <scope>IDENTIFICATION</scope>
</reference>
<name>A0A4W3JFW4_CALMI</name>
<proteinExistence type="predicted"/>
<dbReference type="Proteomes" id="UP000314986">
    <property type="component" value="Unassembled WGS sequence"/>
</dbReference>
<dbReference type="PANTHER" id="PTHR15512:SF0">
    <property type="entry name" value="TERF1-INTERACTING NUCLEAR FACTOR 2"/>
    <property type="match status" value="1"/>
</dbReference>
<dbReference type="Ensembl" id="ENSCMIT00000037504.1">
    <property type="protein sequence ID" value="ENSCMIP00000036963.1"/>
    <property type="gene ID" value="ENSCMIG00000015598.1"/>
</dbReference>
<organism evidence="2 3">
    <name type="scientific">Callorhinchus milii</name>
    <name type="common">Ghost shark</name>
    <dbReference type="NCBI Taxonomy" id="7868"/>
    <lineage>
        <taxon>Eukaryota</taxon>
        <taxon>Metazoa</taxon>
        <taxon>Chordata</taxon>
        <taxon>Craniata</taxon>
        <taxon>Vertebrata</taxon>
        <taxon>Chondrichthyes</taxon>
        <taxon>Holocephali</taxon>
        <taxon>Chimaeriformes</taxon>
        <taxon>Callorhinchidae</taxon>
        <taxon>Callorhinchus</taxon>
    </lineage>
</organism>
<evidence type="ECO:0000313" key="3">
    <source>
        <dbReference type="Proteomes" id="UP000314986"/>
    </source>
</evidence>
<dbReference type="InterPro" id="IPR029400">
    <property type="entry name" value="TINF2_N"/>
</dbReference>
<protein>
    <recommendedName>
        <fullName evidence="1">TERF1-interacting nuclear factor 2 N-terminal domain-containing protein</fullName>
    </recommendedName>
</protein>
<accession>A0A4W3JFW4</accession>
<evidence type="ECO:0000313" key="2">
    <source>
        <dbReference type="Ensembl" id="ENSCMIP00000036963.1"/>
    </source>
</evidence>
<reference evidence="3" key="1">
    <citation type="journal article" date="2006" name="Science">
        <title>Ancient noncoding elements conserved in the human genome.</title>
        <authorList>
            <person name="Venkatesh B."/>
            <person name="Kirkness E.F."/>
            <person name="Loh Y.H."/>
            <person name="Halpern A.L."/>
            <person name="Lee A.P."/>
            <person name="Johnson J."/>
            <person name="Dandona N."/>
            <person name="Viswanathan L.D."/>
            <person name="Tay A."/>
            <person name="Venter J.C."/>
            <person name="Strausberg R.L."/>
            <person name="Brenner S."/>
        </authorList>
    </citation>
    <scope>NUCLEOTIDE SEQUENCE [LARGE SCALE GENOMIC DNA]</scope>
</reference>
<dbReference type="InParanoid" id="A0A4W3JFW4"/>
<reference evidence="3" key="2">
    <citation type="journal article" date="2007" name="PLoS Biol.">
        <title>Survey sequencing and comparative analysis of the elephant shark (Callorhinchus milii) genome.</title>
        <authorList>
            <person name="Venkatesh B."/>
            <person name="Kirkness E.F."/>
            <person name="Loh Y.H."/>
            <person name="Halpern A.L."/>
            <person name="Lee A.P."/>
            <person name="Johnson J."/>
            <person name="Dandona N."/>
            <person name="Viswanathan L.D."/>
            <person name="Tay A."/>
            <person name="Venter J.C."/>
            <person name="Strausberg R.L."/>
            <person name="Brenner S."/>
        </authorList>
    </citation>
    <scope>NUCLEOTIDE SEQUENCE [LARGE SCALE GENOMIC DNA]</scope>
</reference>
<sequence length="85" mass="9738">MAHPPGEIDGVLPLRLGSTALWSSVTHQSADHSHRVLDFVETVRRQVPYLIGYRHHVKVCLAFRAKVHALRHYAGWRALYKCKLL</sequence>
<dbReference type="GO" id="GO:1904356">
    <property type="term" value="P:regulation of telomere maintenance via telomere lengthening"/>
    <property type="evidence" value="ECO:0007669"/>
    <property type="project" value="TreeGrafter"/>
</dbReference>
<reference evidence="2" key="4">
    <citation type="submission" date="2025-08" db="UniProtKB">
        <authorList>
            <consortium name="Ensembl"/>
        </authorList>
    </citation>
    <scope>IDENTIFICATION</scope>
</reference>
<reference evidence="3" key="3">
    <citation type="journal article" date="2014" name="Nature">
        <title>Elephant shark genome provides unique insights into gnathostome evolution.</title>
        <authorList>
            <consortium name="International Elephant Shark Genome Sequencing Consortium"/>
            <person name="Venkatesh B."/>
            <person name="Lee A.P."/>
            <person name="Ravi V."/>
            <person name="Maurya A.K."/>
            <person name="Lian M.M."/>
            <person name="Swann J.B."/>
            <person name="Ohta Y."/>
            <person name="Flajnik M.F."/>
            <person name="Sutoh Y."/>
            <person name="Kasahara M."/>
            <person name="Hoon S."/>
            <person name="Gangu V."/>
            <person name="Roy S.W."/>
            <person name="Irimia M."/>
            <person name="Korzh V."/>
            <person name="Kondrychyn I."/>
            <person name="Lim Z.W."/>
            <person name="Tay B.H."/>
            <person name="Tohari S."/>
            <person name="Kong K.W."/>
            <person name="Ho S."/>
            <person name="Lorente-Galdos B."/>
            <person name="Quilez J."/>
            <person name="Marques-Bonet T."/>
            <person name="Raney B.J."/>
            <person name="Ingham P.W."/>
            <person name="Tay A."/>
            <person name="Hillier L.W."/>
            <person name="Minx P."/>
            <person name="Boehm T."/>
            <person name="Wilson R.K."/>
            <person name="Brenner S."/>
            <person name="Warren W.C."/>
        </authorList>
    </citation>
    <scope>NUCLEOTIDE SEQUENCE [LARGE SCALE GENOMIC DNA]</scope>
</reference>
<feature type="domain" description="TERF1-interacting nuclear factor 2 N-terminal" evidence="1">
    <location>
        <begin position="22"/>
        <end position="67"/>
    </location>
</feature>
<keyword evidence="3" id="KW-1185">Reference proteome</keyword>
<dbReference type="PANTHER" id="PTHR15512">
    <property type="entry name" value="TERF1-INTERACTING NUCLEAR FACTOR 2"/>
    <property type="match status" value="1"/>
</dbReference>
<dbReference type="InterPro" id="IPR039098">
    <property type="entry name" value="TINF2"/>
</dbReference>
<dbReference type="GO" id="GO:0070187">
    <property type="term" value="C:shelterin complex"/>
    <property type="evidence" value="ECO:0007669"/>
    <property type="project" value="InterPro"/>
</dbReference>
<dbReference type="GO" id="GO:0042162">
    <property type="term" value="F:telomeric DNA binding"/>
    <property type="evidence" value="ECO:0007669"/>
    <property type="project" value="TreeGrafter"/>
</dbReference>
<dbReference type="GO" id="GO:0016233">
    <property type="term" value="P:telomere capping"/>
    <property type="evidence" value="ECO:0007669"/>
    <property type="project" value="InterPro"/>
</dbReference>
<dbReference type="AlphaFoldDB" id="A0A4W3JFW4"/>
<evidence type="ECO:0000259" key="1">
    <source>
        <dbReference type="Pfam" id="PF14973"/>
    </source>
</evidence>
<dbReference type="Pfam" id="PF14973">
    <property type="entry name" value="TINF2_N"/>
    <property type="match status" value="1"/>
</dbReference>